<dbReference type="AlphaFoldDB" id="A0A6A5K125"/>
<evidence type="ECO:0000313" key="3">
    <source>
        <dbReference type="Proteomes" id="UP000800040"/>
    </source>
</evidence>
<proteinExistence type="predicted"/>
<reference evidence="2" key="1">
    <citation type="submission" date="2020-01" db="EMBL/GenBank/DDBJ databases">
        <authorList>
            <consortium name="DOE Joint Genome Institute"/>
            <person name="Haridas S."/>
            <person name="Albert R."/>
            <person name="Binder M."/>
            <person name="Bloem J."/>
            <person name="Labutti K."/>
            <person name="Salamov A."/>
            <person name="Andreopoulos B."/>
            <person name="Baker S.E."/>
            <person name="Barry K."/>
            <person name="Bills G."/>
            <person name="Bluhm B.H."/>
            <person name="Cannon C."/>
            <person name="Castanera R."/>
            <person name="Culley D.E."/>
            <person name="Daum C."/>
            <person name="Ezra D."/>
            <person name="Gonzalez J.B."/>
            <person name="Henrissat B."/>
            <person name="Kuo A."/>
            <person name="Liang C."/>
            <person name="Lipzen A."/>
            <person name="Lutzoni F."/>
            <person name="Magnuson J."/>
            <person name="Mondo S."/>
            <person name="Nolan M."/>
            <person name="Ohm R."/>
            <person name="Pangilinan J."/>
            <person name="Park H.-J."/>
            <person name="Ramirez L."/>
            <person name="Alfaro M."/>
            <person name="Sun H."/>
            <person name="Tritt A."/>
            <person name="Yoshinaga Y."/>
            <person name="Zwiers L.-H."/>
            <person name="Turgeon B.G."/>
            <person name="Goodwin S.B."/>
            <person name="Spatafora J.W."/>
            <person name="Crous P.W."/>
            <person name="Grigoriev I.V."/>
        </authorList>
    </citation>
    <scope>NUCLEOTIDE SEQUENCE</scope>
    <source>
        <strain evidence="2">P77</strain>
    </source>
</reference>
<organism evidence="2 3">
    <name type="scientific">Decorospora gaudefroyi</name>
    <dbReference type="NCBI Taxonomy" id="184978"/>
    <lineage>
        <taxon>Eukaryota</taxon>
        <taxon>Fungi</taxon>
        <taxon>Dikarya</taxon>
        <taxon>Ascomycota</taxon>
        <taxon>Pezizomycotina</taxon>
        <taxon>Dothideomycetes</taxon>
        <taxon>Pleosporomycetidae</taxon>
        <taxon>Pleosporales</taxon>
        <taxon>Pleosporineae</taxon>
        <taxon>Pleosporaceae</taxon>
        <taxon>Decorospora</taxon>
    </lineage>
</organism>
<feature type="region of interest" description="Disordered" evidence="1">
    <location>
        <begin position="180"/>
        <end position="206"/>
    </location>
</feature>
<sequence>MDDLRRTHWWHSISWAAEPGFWGLGTPGRTGVVCRLLATTCKPRLGHLGEGNKSDIAFTRPVVHVARRVDPTPPMLPITEMEESPARLAIAPAYIDPSPPPARAPDSRHRSPLRSHTSQPAPLLSPLGYFERIQSAVVTVLYSIHYRDAHGKDPPPTHAFELCIRRSVEEPGQFARLLVDRPGTNQGGTMAQHPVASADNQASDLV</sequence>
<protein>
    <submittedName>
        <fullName evidence="2">Uncharacterized protein</fullName>
    </submittedName>
</protein>
<evidence type="ECO:0000313" key="2">
    <source>
        <dbReference type="EMBL" id="KAF1831325.1"/>
    </source>
</evidence>
<dbReference type="EMBL" id="ML975367">
    <property type="protein sequence ID" value="KAF1831325.1"/>
    <property type="molecule type" value="Genomic_DNA"/>
</dbReference>
<name>A0A6A5K125_9PLEO</name>
<keyword evidence="3" id="KW-1185">Reference proteome</keyword>
<accession>A0A6A5K125</accession>
<dbReference type="Proteomes" id="UP000800040">
    <property type="component" value="Unassembled WGS sequence"/>
</dbReference>
<evidence type="ECO:0000256" key="1">
    <source>
        <dbReference type="SAM" id="MobiDB-lite"/>
    </source>
</evidence>
<feature type="region of interest" description="Disordered" evidence="1">
    <location>
        <begin position="93"/>
        <end position="121"/>
    </location>
</feature>
<gene>
    <name evidence="2" type="ORF">BDW02DRAFT_582190</name>
</gene>